<evidence type="ECO:0000313" key="4">
    <source>
        <dbReference type="Proteomes" id="UP000295525"/>
    </source>
</evidence>
<feature type="transmembrane region" description="Helical" evidence="1">
    <location>
        <begin position="205"/>
        <end position="230"/>
    </location>
</feature>
<dbReference type="RefSeq" id="WP_132580172.1">
    <property type="nucleotide sequence ID" value="NZ_SMAJ01000003.1"/>
</dbReference>
<dbReference type="OrthoDB" id="9805623at2"/>
<evidence type="ECO:0000313" key="3">
    <source>
        <dbReference type="EMBL" id="TCT09446.1"/>
    </source>
</evidence>
<dbReference type="PANTHER" id="PTHR35793:SF2">
    <property type="entry name" value="INNER MEMBRANE PROTEIN YJIG"/>
    <property type="match status" value="1"/>
</dbReference>
<dbReference type="EMBL" id="SMAJ01000003">
    <property type="protein sequence ID" value="TCT09446.1"/>
    <property type="molecule type" value="Genomic_DNA"/>
</dbReference>
<reference evidence="3 4" key="1">
    <citation type="submission" date="2019-03" db="EMBL/GenBank/DDBJ databases">
        <title>Genomic Encyclopedia of Type Strains, Phase IV (KMG-IV): sequencing the most valuable type-strain genomes for metagenomic binning, comparative biology and taxonomic classification.</title>
        <authorList>
            <person name="Goeker M."/>
        </authorList>
    </citation>
    <scope>NUCLEOTIDE SEQUENCE [LARGE SCALE GENOMIC DNA]</scope>
    <source>
        <strain evidence="3 4">DSM 24591</strain>
    </source>
</reference>
<dbReference type="PIRSF" id="PIRSF036542">
    <property type="entry name" value="SpmA_SpmB"/>
    <property type="match status" value="1"/>
</dbReference>
<protein>
    <submittedName>
        <fullName evidence="3">Spore maturation protein SpmA</fullName>
    </submittedName>
</protein>
<dbReference type="Pfam" id="PF07670">
    <property type="entry name" value="Gate"/>
    <property type="match status" value="2"/>
</dbReference>
<sequence length="409" mass="43918">MLNTLWFGFFIIASLSGLYHWLFLHDPEIFSRLVLSLFDMAKLSVDLMILLFGTLTLWLGFLRIAEQAGLIERLARLLAPLFRRLMPEVPEGHPALGLITLNFAANALGLDNAATPIGLRAMRELQTLNPTPETATNAQILFLVLNSSSLTLLPVTIFMYRAQQGAADPTLVFLPILLATTASSLTGLLTVAFMQKLKLHDPVVLAWLGGLILALGSFMALLGTLSATAISSLSSLLGNLTLFGVIIFFLAAGFHKKVPVYESFIEGAKQGFEISKDLLPYLVAMLCAVGVLRASGALDALLDVIRWGTHAAGLDARFIDALPTALVKPFSGSAARAMLIETMQHFGVDSFPALLAATVQGSTETTFYVLAVYFGAVGVQRARHTVGCALAADLAGVLASIAVCYWFFG</sequence>
<feature type="transmembrane region" description="Helical" evidence="1">
    <location>
        <begin position="45"/>
        <end position="65"/>
    </location>
</feature>
<dbReference type="InterPro" id="IPR052549">
    <property type="entry name" value="SpmB"/>
</dbReference>
<feature type="transmembrane region" description="Helical" evidence="1">
    <location>
        <begin position="172"/>
        <end position="193"/>
    </location>
</feature>
<keyword evidence="1" id="KW-1133">Transmembrane helix</keyword>
<organism evidence="3 4">
    <name type="scientific">Paralcaligenes ureilyticus</name>
    <dbReference type="NCBI Taxonomy" id="627131"/>
    <lineage>
        <taxon>Bacteria</taxon>
        <taxon>Pseudomonadati</taxon>
        <taxon>Pseudomonadota</taxon>
        <taxon>Betaproteobacteria</taxon>
        <taxon>Burkholderiales</taxon>
        <taxon>Alcaligenaceae</taxon>
        <taxon>Paralcaligenes</taxon>
    </lineage>
</organism>
<dbReference type="GO" id="GO:0005886">
    <property type="term" value="C:plasma membrane"/>
    <property type="evidence" value="ECO:0007669"/>
    <property type="project" value="TreeGrafter"/>
</dbReference>
<feature type="transmembrane region" description="Helical" evidence="1">
    <location>
        <begin position="236"/>
        <end position="254"/>
    </location>
</feature>
<gene>
    <name evidence="3" type="ORF">EDC26_10364</name>
</gene>
<feature type="transmembrane region" description="Helical" evidence="1">
    <location>
        <begin position="6"/>
        <end position="24"/>
    </location>
</feature>
<dbReference type="AlphaFoldDB" id="A0A4R3M8J5"/>
<evidence type="ECO:0000256" key="1">
    <source>
        <dbReference type="SAM" id="Phobius"/>
    </source>
</evidence>
<dbReference type="PANTHER" id="PTHR35793">
    <property type="entry name" value="INNER MEMBRANE PROTEIN YJIG"/>
    <property type="match status" value="1"/>
</dbReference>
<evidence type="ECO:0000259" key="2">
    <source>
        <dbReference type="Pfam" id="PF07670"/>
    </source>
</evidence>
<dbReference type="InterPro" id="IPR011415">
    <property type="entry name" value="SpmA_SpmB"/>
</dbReference>
<keyword evidence="1" id="KW-0812">Transmembrane</keyword>
<dbReference type="Proteomes" id="UP000295525">
    <property type="component" value="Unassembled WGS sequence"/>
</dbReference>
<keyword evidence="1" id="KW-0472">Membrane</keyword>
<feature type="transmembrane region" description="Helical" evidence="1">
    <location>
        <begin position="386"/>
        <end position="408"/>
    </location>
</feature>
<comment type="caution">
    <text evidence="3">The sequence shown here is derived from an EMBL/GenBank/DDBJ whole genome shotgun (WGS) entry which is preliminary data.</text>
</comment>
<accession>A0A4R3M8J5</accession>
<feature type="domain" description="Nucleoside transporter/FeoB GTPase Gate" evidence="2">
    <location>
        <begin position="278"/>
        <end position="378"/>
    </location>
</feature>
<keyword evidence="4" id="KW-1185">Reference proteome</keyword>
<feature type="domain" description="Nucleoside transporter/FeoB GTPase Gate" evidence="2">
    <location>
        <begin position="50"/>
        <end position="159"/>
    </location>
</feature>
<feature type="transmembrane region" description="Helical" evidence="1">
    <location>
        <begin position="353"/>
        <end position="374"/>
    </location>
</feature>
<name>A0A4R3M8J5_9BURK</name>
<proteinExistence type="predicted"/>
<dbReference type="InterPro" id="IPR011642">
    <property type="entry name" value="Gate_dom"/>
</dbReference>